<organism evidence="1 2">
    <name type="scientific">Pangasianodon hypophthalmus</name>
    <name type="common">Striped catfish</name>
    <name type="synonym">Helicophagus hypophthalmus</name>
    <dbReference type="NCBI Taxonomy" id="310915"/>
    <lineage>
        <taxon>Eukaryota</taxon>
        <taxon>Metazoa</taxon>
        <taxon>Chordata</taxon>
        <taxon>Craniata</taxon>
        <taxon>Vertebrata</taxon>
        <taxon>Euteleostomi</taxon>
        <taxon>Actinopterygii</taxon>
        <taxon>Neopterygii</taxon>
        <taxon>Teleostei</taxon>
        <taxon>Ostariophysi</taxon>
        <taxon>Siluriformes</taxon>
        <taxon>Pangasiidae</taxon>
        <taxon>Pangasianodon</taxon>
    </lineage>
</organism>
<keyword evidence="2" id="KW-1185">Reference proteome</keyword>
<gene>
    <name evidence="1" type="ORF">PHYPO_G00046390</name>
</gene>
<reference evidence="1 2" key="1">
    <citation type="submission" date="2019-06" db="EMBL/GenBank/DDBJ databases">
        <title>A chromosome-scale genome assembly of the striped catfish, Pangasianodon hypophthalmus.</title>
        <authorList>
            <person name="Wen M."/>
            <person name="Zahm M."/>
            <person name="Roques C."/>
            <person name="Cabau C."/>
            <person name="Klopp C."/>
            <person name="Donnadieu C."/>
            <person name="Jouanno E."/>
            <person name="Avarre J.-C."/>
            <person name="Campet M."/>
            <person name="Ha T.T.T."/>
            <person name="Dugue R."/>
            <person name="Lampietro C."/>
            <person name="Louis A."/>
            <person name="Herpin A."/>
            <person name="Echchiki A."/>
            <person name="Berthelot C."/>
            <person name="Parey E."/>
            <person name="Roest-Crollius H."/>
            <person name="Braasch I."/>
            <person name="Postlethwait J."/>
            <person name="Bobe J."/>
            <person name="Montfort J."/>
            <person name="Bouchez O."/>
            <person name="Begum T."/>
            <person name="Schartl M."/>
            <person name="Guiguen Y."/>
        </authorList>
    </citation>
    <scope>NUCLEOTIDE SEQUENCE [LARGE SCALE GENOMIC DNA]</scope>
    <source>
        <strain evidence="1 2">Indonesia</strain>
        <tissue evidence="1">Blood</tissue>
    </source>
</reference>
<proteinExistence type="predicted"/>
<dbReference type="EMBL" id="VFJC01000014">
    <property type="protein sequence ID" value="KAB5554109.1"/>
    <property type="molecule type" value="Genomic_DNA"/>
</dbReference>
<accession>A0A5N5MGG0</accession>
<evidence type="ECO:0000313" key="2">
    <source>
        <dbReference type="Proteomes" id="UP000327468"/>
    </source>
</evidence>
<dbReference type="AlphaFoldDB" id="A0A5N5MGG0"/>
<evidence type="ECO:0008006" key="3">
    <source>
        <dbReference type="Google" id="ProtNLM"/>
    </source>
</evidence>
<name>A0A5N5MGG0_PANHP</name>
<dbReference type="Gene3D" id="1.10.340.70">
    <property type="match status" value="1"/>
</dbReference>
<evidence type="ECO:0000313" key="1">
    <source>
        <dbReference type="EMBL" id="KAB5554109.1"/>
    </source>
</evidence>
<comment type="caution">
    <text evidence="1">The sequence shown here is derived from an EMBL/GenBank/DDBJ whole genome shotgun (WGS) entry which is preliminary data.</text>
</comment>
<dbReference type="Proteomes" id="UP000327468">
    <property type="component" value="Chromosome 13"/>
</dbReference>
<sequence length="184" mass="20806">MGIVSIGEKLSPPLRIPLNAETLMDECTEEISCDAVGATVHLLGLQSEETAAWSMAISVEDVFVSQDTSIVLLAPGQIRQDQEEDPHIGPVLQCMLSRVRPSFHELEGFSAQSLCLARELDKLEVDEQGILWRKITHRKQLVIPDKHKSTELRELHDQMGYQGTNRMISLIRDCFFSPYMLREM</sequence>
<protein>
    <recommendedName>
        <fullName evidence="3">Integrase zinc-binding domain-containing protein</fullName>
    </recommendedName>
</protein>